<proteinExistence type="predicted"/>
<feature type="domain" description="Peptidoglycan binding-like" evidence="1">
    <location>
        <begin position="121"/>
        <end position="170"/>
    </location>
</feature>
<dbReference type="InterPro" id="IPR036366">
    <property type="entry name" value="PGBDSf"/>
</dbReference>
<evidence type="ECO:0000259" key="1">
    <source>
        <dbReference type="Pfam" id="PF01471"/>
    </source>
</evidence>
<dbReference type="EMBL" id="JACZDF010000003">
    <property type="protein sequence ID" value="MBD9699296.1"/>
    <property type="molecule type" value="Genomic_DNA"/>
</dbReference>
<organism evidence="2 3">
    <name type="scientific">Flavimobilis rhizosphaerae</name>
    <dbReference type="NCBI Taxonomy" id="2775421"/>
    <lineage>
        <taxon>Bacteria</taxon>
        <taxon>Bacillati</taxon>
        <taxon>Actinomycetota</taxon>
        <taxon>Actinomycetes</taxon>
        <taxon>Micrococcales</taxon>
        <taxon>Jonesiaceae</taxon>
        <taxon>Flavimobilis</taxon>
    </lineage>
</organism>
<evidence type="ECO:0000313" key="2">
    <source>
        <dbReference type="EMBL" id="MBD9699296.1"/>
    </source>
</evidence>
<evidence type="ECO:0000313" key="3">
    <source>
        <dbReference type="Proteomes" id="UP000642107"/>
    </source>
</evidence>
<protein>
    <submittedName>
        <fullName evidence="2">Peptidoglycan-binding protein</fullName>
    </submittedName>
</protein>
<dbReference type="Gene3D" id="1.10.101.10">
    <property type="entry name" value="PGBD-like superfamily/PGBD"/>
    <property type="match status" value="1"/>
</dbReference>
<dbReference type="Pfam" id="PF01471">
    <property type="entry name" value="PG_binding_1"/>
    <property type="match status" value="1"/>
</dbReference>
<name>A0ABR9DSC2_9MICO</name>
<dbReference type="SUPFAM" id="SSF47090">
    <property type="entry name" value="PGBD-like"/>
    <property type="match status" value="1"/>
</dbReference>
<dbReference type="RefSeq" id="WP_192279237.1">
    <property type="nucleotide sequence ID" value="NZ_JACZDF010000003.1"/>
</dbReference>
<gene>
    <name evidence="2" type="ORF">IGS67_07300</name>
</gene>
<sequence length="354" mass="35697">MKSGTRATAAWIGAVVLAAGLGAWAGRATFTPPSTDATLAAPVLHTVTEETVGRVQEFPVSATWSTTPLVVGAASGTVTSVKVKPGATVDAGDVLYTVDLRPTVVAQGAIPAFRELASGARGADVRQLETMLDATGHLAAGRVDDVFDAATTAAVRAWQKAAGYPVDGVVHLGDVAFAKSLPTRVVLDKEVRVGWPAPTGASVASALTEAPTFTIRLTADQQDLVPTSGAVTVTGPKDAQWKGVIAGSKITDQGELLLTLEAADGGPLCGKACADVPADQDAAIYSAKIVVVPEETGPAVPAAALQSDASGSTFVEAPDGTRMPVTVRAQSRGLAVVDGVAAGTQVRLVASASS</sequence>
<dbReference type="Proteomes" id="UP000642107">
    <property type="component" value="Unassembled WGS sequence"/>
</dbReference>
<accession>A0ABR9DSC2</accession>
<dbReference type="InterPro" id="IPR036365">
    <property type="entry name" value="PGBD-like_sf"/>
</dbReference>
<dbReference type="InterPro" id="IPR002477">
    <property type="entry name" value="Peptidoglycan-bd-like"/>
</dbReference>
<keyword evidence="3" id="KW-1185">Reference proteome</keyword>
<reference evidence="2 3" key="1">
    <citation type="submission" date="2020-09" db="EMBL/GenBank/DDBJ databases">
        <title>Flavimobilis rhizosphaerae sp. nov., isolated from rhizosphere soil of Spartina alterniflora.</title>
        <authorList>
            <person name="Hanqin C."/>
        </authorList>
    </citation>
    <scope>NUCLEOTIDE SEQUENCE [LARGE SCALE GENOMIC DNA]</scope>
    <source>
        <strain evidence="2 3">GY 10621</strain>
    </source>
</reference>
<comment type="caution">
    <text evidence="2">The sequence shown here is derived from an EMBL/GenBank/DDBJ whole genome shotgun (WGS) entry which is preliminary data.</text>
</comment>